<evidence type="ECO:0000313" key="6">
    <source>
        <dbReference type="Proteomes" id="UP000048289"/>
    </source>
</evidence>
<protein>
    <submittedName>
        <fullName evidence="3">Uncharacterized protein</fullName>
    </submittedName>
</protein>
<dbReference type="EMBL" id="CFOE01000340">
    <property type="protein sequence ID" value="CFE40474.1"/>
    <property type="molecule type" value="Genomic_DNA"/>
</dbReference>
<proteinExistence type="predicted"/>
<evidence type="ECO:0000313" key="1">
    <source>
        <dbReference type="EMBL" id="CFE40474.1"/>
    </source>
</evidence>
<dbReference type="Proteomes" id="UP000038802">
    <property type="component" value="Unassembled WGS sequence"/>
</dbReference>
<gene>
    <name evidence="2" type="ORF">ERS007661_01686</name>
    <name evidence="1" type="ORF">ERS007681_02524</name>
    <name evidence="3" type="ORF">ERS007703_04142</name>
</gene>
<evidence type="ECO:0000313" key="3">
    <source>
        <dbReference type="EMBL" id="COW74314.1"/>
    </source>
</evidence>
<sequence length="163" mass="17339">MARLPKFSKYCTVWRSSASASSKVRTKLVPSIGSCSKPSTWVGSGKPMAANTVGAMSMQWVNWLRTRPSGRIRAGQATTNGSRVPPRWLAICLPHCNGVLLACAHALAKCGAVNSSPSAAMPPYCSISSNCRSASRSRPLRNVISLNEPVLVPSMLAPLSPQM</sequence>
<dbReference type="AlphaFoldDB" id="A0A0U0SGN4"/>
<dbReference type="EMBL" id="CQQC01000497">
    <property type="protein sequence ID" value="CNV12472.1"/>
    <property type="molecule type" value="Genomic_DNA"/>
</dbReference>
<name>A0A0U0SGN4_MYCTX</name>
<reference evidence="4 5" key="1">
    <citation type="submission" date="2015-03" db="EMBL/GenBank/DDBJ databases">
        <authorList>
            <consortium name="Pathogen Informatics"/>
        </authorList>
    </citation>
    <scope>NUCLEOTIDE SEQUENCE [LARGE SCALE GENOMIC DNA]</scope>
    <source>
        <strain evidence="2 5">D00501624</strain>
        <strain evidence="1 6">G09901357</strain>
        <strain evidence="4">K00500041</strain>
    </source>
</reference>
<dbReference type="EMBL" id="CSAE01000673">
    <property type="protein sequence ID" value="COW74314.1"/>
    <property type="molecule type" value="Genomic_DNA"/>
</dbReference>
<dbReference type="Proteomes" id="UP000039217">
    <property type="component" value="Unassembled WGS sequence"/>
</dbReference>
<evidence type="ECO:0000313" key="5">
    <source>
        <dbReference type="Proteomes" id="UP000039217"/>
    </source>
</evidence>
<reference evidence="3" key="2">
    <citation type="submission" date="2015-03" db="EMBL/GenBank/DDBJ databases">
        <authorList>
            <person name="Murphy D."/>
        </authorList>
    </citation>
    <scope>NUCLEOTIDE SEQUENCE [LARGE SCALE GENOMIC DNA]</scope>
    <source>
        <strain evidence="3">K00500041</strain>
    </source>
</reference>
<accession>A0A0U0SGN4</accession>
<evidence type="ECO:0000313" key="2">
    <source>
        <dbReference type="EMBL" id="CNV12472.1"/>
    </source>
</evidence>
<dbReference type="Proteomes" id="UP000048289">
    <property type="component" value="Unassembled WGS sequence"/>
</dbReference>
<evidence type="ECO:0000313" key="4">
    <source>
        <dbReference type="Proteomes" id="UP000038802"/>
    </source>
</evidence>
<organism evidence="3 4">
    <name type="scientific">Mycobacterium tuberculosis</name>
    <dbReference type="NCBI Taxonomy" id="1773"/>
    <lineage>
        <taxon>Bacteria</taxon>
        <taxon>Bacillati</taxon>
        <taxon>Actinomycetota</taxon>
        <taxon>Actinomycetes</taxon>
        <taxon>Mycobacteriales</taxon>
        <taxon>Mycobacteriaceae</taxon>
        <taxon>Mycobacterium</taxon>
        <taxon>Mycobacterium tuberculosis complex</taxon>
    </lineage>
</organism>